<keyword evidence="2" id="KW-0732">Signal</keyword>
<keyword evidence="4" id="KW-0998">Cell outer membrane</keyword>
<dbReference type="AlphaFoldDB" id="A0A644VSW1"/>
<dbReference type="Gene3D" id="2.60.40.1120">
    <property type="entry name" value="Carboxypeptidase-like, regulatory domain"/>
    <property type="match status" value="1"/>
</dbReference>
<dbReference type="GO" id="GO:0015344">
    <property type="term" value="F:siderophore uptake transmembrane transporter activity"/>
    <property type="evidence" value="ECO:0007669"/>
    <property type="project" value="TreeGrafter"/>
</dbReference>
<dbReference type="NCBIfam" id="TIGR04056">
    <property type="entry name" value="OMP_RagA_SusC"/>
    <property type="match status" value="1"/>
</dbReference>
<gene>
    <name evidence="6" type="primary">susC_64</name>
    <name evidence="6" type="ORF">SDC9_40659</name>
</gene>
<reference evidence="6" key="1">
    <citation type="submission" date="2019-08" db="EMBL/GenBank/DDBJ databases">
        <authorList>
            <person name="Kucharzyk K."/>
            <person name="Murdoch R.W."/>
            <person name="Higgins S."/>
            <person name="Loffler F."/>
        </authorList>
    </citation>
    <scope>NUCLEOTIDE SEQUENCE</scope>
</reference>
<dbReference type="PROSITE" id="PS52016">
    <property type="entry name" value="TONB_DEPENDENT_REC_3"/>
    <property type="match status" value="1"/>
</dbReference>
<evidence type="ECO:0000256" key="4">
    <source>
        <dbReference type="ARBA" id="ARBA00023237"/>
    </source>
</evidence>
<evidence type="ECO:0000256" key="2">
    <source>
        <dbReference type="ARBA" id="ARBA00022729"/>
    </source>
</evidence>
<feature type="domain" description="Secretin/TonB short N-terminal" evidence="5">
    <location>
        <begin position="72"/>
        <end position="122"/>
    </location>
</feature>
<dbReference type="Pfam" id="PF07660">
    <property type="entry name" value="STN"/>
    <property type="match status" value="1"/>
</dbReference>
<dbReference type="InterPro" id="IPR037066">
    <property type="entry name" value="Plug_dom_sf"/>
</dbReference>
<accession>A0A644VSW1</accession>
<protein>
    <submittedName>
        <fullName evidence="6">TonB-dependent receptor SusC</fullName>
    </submittedName>
</protein>
<dbReference type="InterPro" id="IPR039426">
    <property type="entry name" value="TonB-dep_rcpt-like"/>
</dbReference>
<evidence type="ECO:0000256" key="3">
    <source>
        <dbReference type="ARBA" id="ARBA00023136"/>
    </source>
</evidence>
<evidence type="ECO:0000259" key="5">
    <source>
        <dbReference type="SMART" id="SM00965"/>
    </source>
</evidence>
<comment type="caution">
    <text evidence="6">The sequence shown here is derived from an EMBL/GenBank/DDBJ whole genome shotgun (WGS) entry which is preliminary data.</text>
</comment>
<dbReference type="InterPro" id="IPR012910">
    <property type="entry name" value="Plug_dom"/>
</dbReference>
<keyword evidence="1" id="KW-0813">Transport</keyword>
<evidence type="ECO:0000313" key="6">
    <source>
        <dbReference type="EMBL" id="MPL94505.1"/>
    </source>
</evidence>
<dbReference type="InterPro" id="IPR023997">
    <property type="entry name" value="TonB-dep_OMP_SusC/RagA_CS"/>
</dbReference>
<keyword evidence="6" id="KW-0675">Receptor</keyword>
<dbReference type="SUPFAM" id="SSF56935">
    <property type="entry name" value="Porins"/>
    <property type="match status" value="1"/>
</dbReference>
<evidence type="ECO:0000256" key="1">
    <source>
        <dbReference type="ARBA" id="ARBA00022448"/>
    </source>
</evidence>
<dbReference type="SMART" id="SM00965">
    <property type="entry name" value="STN"/>
    <property type="match status" value="1"/>
</dbReference>
<dbReference type="InterPro" id="IPR011662">
    <property type="entry name" value="Secretin/TonB_short_N"/>
</dbReference>
<dbReference type="PANTHER" id="PTHR30069:SF29">
    <property type="entry name" value="HEMOGLOBIN AND HEMOGLOBIN-HAPTOGLOBIN-BINDING PROTEIN 1-RELATED"/>
    <property type="match status" value="1"/>
</dbReference>
<name>A0A644VSW1_9ZZZZ</name>
<dbReference type="GO" id="GO:0019867">
    <property type="term" value="C:outer membrane"/>
    <property type="evidence" value="ECO:0007669"/>
    <property type="project" value="InterPro"/>
</dbReference>
<dbReference type="FunFam" id="2.60.40.1120:FF:000003">
    <property type="entry name" value="Outer membrane protein Omp121"/>
    <property type="match status" value="1"/>
</dbReference>
<dbReference type="Pfam" id="PF07715">
    <property type="entry name" value="Plug"/>
    <property type="match status" value="1"/>
</dbReference>
<organism evidence="6">
    <name type="scientific">bioreactor metagenome</name>
    <dbReference type="NCBI Taxonomy" id="1076179"/>
    <lineage>
        <taxon>unclassified sequences</taxon>
        <taxon>metagenomes</taxon>
        <taxon>ecological metagenomes</taxon>
    </lineage>
</organism>
<dbReference type="EMBL" id="VSSQ01000430">
    <property type="protein sequence ID" value="MPL94505.1"/>
    <property type="molecule type" value="Genomic_DNA"/>
</dbReference>
<dbReference type="PANTHER" id="PTHR30069">
    <property type="entry name" value="TONB-DEPENDENT OUTER MEMBRANE RECEPTOR"/>
    <property type="match status" value="1"/>
</dbReference>
<sequence length="1136" mass="128486">MKNNKLLDFFYPIKNQCNQIFRIMRITTFLLLVCVFCAFAENSHSQNAQVTINKENVTLEDILSEIEEQTDYLFVYNNEINVNRKVSVKAEKKNLTVVLSELLAGTGTSYEIEGTHIVIRKLNKAEVLKVPQQVNKKQIKGTVVDLKGEPIIGANVIEKGVATNGTITDIDGGFVLNVEKNATLLVSYIGFHSQTISISGQDVINVKLIEDTQALDEIVVVGYGTQKKQNLVGAVASIKGEELGSATAFDVTNSISGRLPGTFVMQGSGEPGKDQAKILIRGRSTLGDKGNINPLVVIDGIPDRSLYEIDPNDIESMSVLKDASAAIYGSRAANGVILVTTKSGSNKKPSLNYQFNYGIKSPTILPKTANAGEYSQYISDYQTYEGLSRLYSDEDIELYKSGIDPWEHPNTNWMDDLVKDYTSEQHHSLSINGGHDKMRYYTSFGYKENQAIYQQESAKYKQYNFRVKLDMPITDWLETTVQYGGFITNRKYPTTNTDQLFGWATMVVPTSPSFWPTGEPGPDFEAGVNPVVNTSFDAGYDQTENSKHELTARFSIKPSAIPGLSIDGFYNYDISNSNRKRFKQPWTLYYPKYETAVRNSDGYITSMELEPRLRGLDSPELTEQTDRTRKTMINFSASYGRTFGDHTFSVFGAYEQQKEDFLDFDAYRKYFISDLVQALDAGGEKDKTNSGRMSIYARKSLIARLNYSYKDKYLMEFIFRRDGSIKFQPSRRWGNFPALLLAWRASEETFWKENLSFIDYFKLRGTLGNMGMDPGDPFQYINKYALAGGVTLGSNKDVVTKIYQSVLANPNITWEKQRTINIGFDSQFYNQMFHLNAEVFFNRRSDILVKKNGSVPSFTGLSLPDENIGIVENKGFELDAGFRKKLGEVTVDLSANISLARNKVVFMDEPERSVDWQRQTGHPYGTHLVYNAIGIFKTQQQLDSYPHWSGAKLGDIIFEDYNNDKVINADDRIMLDKTDGPELFYGMKFDFAYKNWSLSVLAQGQGSYYKSTIYGNRGVGMNVFKWVATDYWTPENSNSDVARPFHRADQYWSYQSNNSTYWYDNMAYLRLKNVTLNYNLPKGLLSKVGVTNTNLFISGYNLCLLYSAQKNYDPEVGDPQGYPAMKTYSIGVNLTF</sequence>
<dbReference type="FunFam" id="2.170.130.10:FF:000003">
    <property type="entry name" value="SusC/RagA family TonB-linked outer membrane protein"/>
    <property type="match status" value="1"/>
</dbReference>
<proteinExistence type="predicted"/>
<dbReference type="Gene3D" id="2.170.130.10">
    <property type="entry name" value="TonB-dependent receptor, plug domain"/>
    <property type="match status" value="1"/>
</dbReference>
<dbReference type="InterPro" id="IPR023996">
    <property type="entry name" value="TonB-dep_OMP_SusC/RagA"/>
</dbReference>
<dbReference type="InterPro" id="IPR008969">
    <property type="entry name" value="CarboxyPept-like_regulatory"/>
</dbReference>
<dbReference type="Gene3D" id="3.55.50.30">
    <property type="match status" value="1"/>
</dbReference>
<dbReference type="SUPFAM" id="SSF49464">
    <property type="entry name" value="Carboxypeptidase regulatory domain-like"/>
    <property type="match status" value="1"/>
</dbReference>
<keyword evidence="3" id="KW-0472">Membrane</keyword>
<dbReference type="NCBIfam" id="TIGR04057">
    <property type="entry name" value="SusC_RagA_signa"/>
    <property type="match status" value="1"/>
</dbReference>
<dbReference type="GO" id="GO:0044718">
    <property type="term" value="P:siderophore transmembrane transport"/>
    <property type="evidence" value="ECO:0007669"/>
    <property type="project" value="TreeGrafter"/>
</dbReference>
<dbReference type="Pfam" id="PF13715">
    <property type="entry name" value="CarbopepD_reg_2"/>
    <property type="match status" value="1"/>
</dbReference>